<proteinExistence type="predicted"/>
<dbReference type="OrthoDB" id="1525190at2"/>
<evidence type="ECO:0000313" key="3">
    <source>
        <dbReference type="Proteomes" id="UP000218831"/>
    </source>
</evidence>
<evidence type="ECO:0000313" key="2">
    <source>
        <dbReference type="EMBL" id="PAU93033.1"/>
    </source>
</evidence>
<accession>A0A2A2G883</accession>
<feature type="transmembrane region" description="Helical" evidence="1">
    <location>
        <begin position="37"/>
        <end position="57"/>
    </location>
</feature>
<dbReference type="EMBL" id="NSKE01000011">
    <property type="protein sequence ID" value="PAU93033.1"/>
    <property type="molecule type" value="Genomic_DNA"/>
</dbReference>
<organism evidence="2 3">
    <name type="scientific">Fodinibius salipaludis</name>
    <dbReference type="NCBI Taxonomy" id="2032627"/>
    <lineage>
        <taxon>Bacteria</taxon>
        <taxon>Pseudomonadati</taxon>
        <taxon>Balneolota</taxon>
        <taxon>Balneolia</taxon>
        <taxon>Balneolales</taxon>
        <taxon>Balneolaceae</taxon>
        <taxon>Fodinibius</taxon>
    </lineage>
</organism>
<dbReference type="AlphaFoldDB" id="A0A2A2G883"/>
<feature type="transmembrane region" description="Helical" evidence="1">
    <location>
        <begin position="12"/>
        <end position="31"/>
    </location>
</feature>
<protein>
    <submittedName>
        <fullName evidence="2">Uncharacterized protein</fullName>
    </submittedName>
</protein>
<comment type="caution">
    <text evidence="2">The sequence shown here is derived from an EMBL/GenBank/DDBJ whole genome shotgun (WGS) entry which is preliminary data.</text>
</comment>
<reference evidence="2 3" key="1">
    <citation type="submission" date="2017-08" db="EMBL/GenBank/DDBJ databases">
        <title>Aliifodinibius alkalisoli sp. nov., isolated from saline alkaline soil.</title>
        <authorList>
            <person name="Liu D."/>
            <person name="Zhang G."/>
        </authorList>
    </citation>
    <scope>NUCLEOTIDE SEQUENCE [LARGE SCALE GENOMIC DNA]</scope>
    <source>
        <strain evidence="2 3">WN023</strain>
    </source>
</reference>
<keyword evidence="1" id="KW-1133">Transmembrane helix</keyword>
<keyword evidence="1" id="KW-0472">Membrane</keyword>
<sequence>MNSQIKNKLIREFSWLLGIIIVSAALEYTIIEVFDLHPILSVKVQGLIGLVVIAYIIRMIARMGKQGVIAFEDDEQKKSDKRE</sequence>
<evidence type="ECO:0000256" key="1">
    <source>
        <dbReference type="SAM" id="Phobius"/>
    </source>
</evidence>
<keyword evidence="3" id="KW-1185">Reference proteome</keyword>
<dbReference type="Proteomes" id="UP000218831">
    <property type="component" value="Unassembled WGS sequence"/>
</dbReference>
<gene>
    <name evidence="2" type="ORF">CK503_14015</name>
</gene>
<name>A0A2A2G883_9BACT</name>
<keyword evidence="1" id="KW-0812">Transmembrane</keyword>
<dbReference type="RefSeq" id="WP_095607453.1">
    <property type="nucleotide sequence ID" value="NZ_NSKE01000011.1"/>
</dbReference>